<dbReference type="GO" id="GO:0016787">
    <property type="term" value="F:hydrolase activity"/>
    <property type="evidence" value="ECO:0007669"/>
    <property type="project" value="UniProtKB-KW"/>
</dbReference>
<name>A0A6M2BQ72_9GAMM</name>
<comment type="caution">
    <text evidence="1">The sequence shown here is derived from an EMBL/GenBank/DDBJ whole genome shotgun (WGS) entry which is preliminary data.</text>
</comment>
<proteinExistence type="predicted"/>
<evidence type="ECO:0000313" key="2">
    <source>
        <dbReference type="Proteomes" id="UP000472676"/>
    </source>
</evidence>
<dbReference type="Pfam" id="PF10118">
    <property type="entry name" value="Metal_hydrol"/>
    <property type="match status" value="1"/>
</dbReference>
<keyword evidence="1" id="KW-0378">Hydrolase</keyword>
<dbReference type="RefSeq" id="WP_166253032.1">
    <property type="nucleotide sequence ID" value="NZ_JAAMOW010000002.1"/>
</dbReference>
<gene>
    <name evidence="1" type="ORF">G7Y85_05560</name>
</gene>
<dbReference type="PANTHER" id="PTHR39456">
    <property type="entry name" value="METAL-DEPENDENT HYDROLASE"/>
    <property type="match status" value="1"/>
</dbReference>
<protein>
    <submittedName>
        <fullName evidence="1">Metal-dependent hydrolase</fullName>
    </submittedName>
</protein>
<dbReference type="InterPro" id="IPR016516">
    <property type="entry name" value="UCP07580"/>
</dbReference>
<dbReference type="AlphaFoldDB" id="A0A6M2BQ72"/>
<keyword evidence="2" id="KW-1185">Reference proteome</keyword>
<evidence type="ECO:0000313" key="1">
    <source>
        <dbReference type="EMBL" id="NGY04223.1"/>
    </source>
</evidence>
<reference evidence="1 2" key="1">
    <citation type="journal article" date="2014" name="Int. J. Syst. Evol. Microbiol.">
        <title>Solimonas terrae sp. nov., isolated from soil.</title>
        <authorList>
            <person name="Kim S.J."/>
            <person name="Moon J.Y."/>
            <person name="Weon H.Y."/>
            <person name="Ahn J.H."/>
            <person name="Chen W.M."/>
            <person name="Kwon S.W."/>
        </authorList>
    </citation>
    <scope>NUCLEOTIDE SEQUENCE [LARGE SCALE GENOMIC DNA]</scope>
    <source>
        <strain evidence="1 2">KIS83-12</strain>
    </source>
</reference>
<dbReference type="PANTHER" id="PTHR39456:SF1">
    <property type="entry name" value="METAL-DEPENDENT HYDROLASE"/>
    <property type="match status" value="1"/>
</dbReference>
<sequence>MRSKSMDGGSPQAIVPRKGPDFAWQDVPRWWFDNDPFKTRFFDAMSLLFPEGEKFFIACVRDFRDGIADPELRAQVKDFMYQEGQHGMVHTAFNDHLKSQGIAVDHVLERQKKIMFGFFRKYLPKTFTLGQTAAAEHMTALMAHGFFANGMFANADPRVRAMYAWHAVEEIEHKAVAYDVLKKVARAGYFTRILSMMQVSFSFPLHVFMIMRHMFTVDGVQNRFTVWRKGLWWLYGPGGLYPRLMRHYLAYYKPGFHPWQQGDLDTYRLWRGAYEGSGNDAIVAADAVMSSLDPQPA</sequence>
<organism evidence="1 2">
    <name type="scientific">Solimonas terrae</name>
    <dbReference type="NCBI Taxonomy" id="1396819"/>
    <lineage>
        <taxon>Bacteria</taxon>
        <taxon>Pseudomonadati</taxon>
        <taxon>Pseudomonadota</taxon>
        <taxon>Gammaproteobacteria</taxon>
        <taxon>Nevskiales</taxon>
        <taxon>Nevskiaceae</taxon>
        <taxon>Solimonas</taxon>
    </lineage>
</organism>
<dbReference type="Proteomes" id="UP000472676">
    <property type="component" value="Unassembled WGS sequence"/>
</dbReference>
<accession>A0A6M2BQ72</accession>
<dbReference type="PIRSF" id="PIRSF007580">
    <property type="entry name" value="UCP07580"/>
    <property type="match status" value="1"/>
</dbReference>
<dbReference type="EMBL" id="JAAMOW010000002">
    <property type="protein sequence ID" value="NGY04223.1"/>
    <property type="molecule type" value="Genomic_DNA"/>
</dbReference>